<dbReference type="AlphaFoldDB" id="A0A059BLH5"/>
<dbReference type="InParanoid" id="A0A059BLH5"/>
<dbReference type="Gramene" id="KCW66741">
    <property type="protein sequence ID" value="KCW66741"/>
    <property type="gene ID" value="EUGRSUZ_F00496"/>
</dbReference>
<name>A0A059BLH5_EUCGR</name>
<sequence length="99" mass="10390">MGQSRTFPPLNGGLHIVMGTPAVGHGARVPSRAGRRHTRRPFIGPGGAISELGGKSDVTVQGGNSMLGRRDRVRNVGGVMRMSRGFNGVISRWARGEGG</sequence>
<proteinExistence type="predicted"/>
<feature type="region of interest" description="Disordered" evidence="1">
    <location>
        <begin position="18"/>
        <end position="65"/>
    </location>
</feature>
<dbReference type="EMBL" id="KK198758">
    <property type="protein sequence ID" value="KCW66741.1"/>
    <property type="molecule type" value="Genomic_DNA"/>
</dbReference>
<reference evidence="2" key="1">
    <citation type="submission" date="2013-07" db="EMBL/GenBank/DDBJ databases">
        <title>The genome of Eucalyptus grandis.</title>
        <authorList>
            <person name="Schmutz J."/>
            <person name="Hayes R."/>
            <person name="Myburg A."/>
            <person name="Tuskan G."/>
            <person name="Grattapaglia D."/>
            <person name="Rokhsar D.S."/>
        </authorList>
    </citation>
    <scope>NUCLEOTIDE SEQUENCE</scope>
    <source>
        <tissue evidence="2">Leaf extractions</tissue>
    </source>
</reference>
<protein>
    <submittedName>
        <fullName evidence="2">Uncharacterized protein</fullName>
    </submittedName>
</protein>
<evidence type="ECO:0000313" key="2">
    <source>
        <dbReference type="EMBL" id="KCW66741.1"/>
    </source>
</evidence>
<organism evidence="2">
    <name type="scientific">Eucalyptus grandis</name>
    <name type="common">Flooded gum</name>
    <dbReference type="NCBI Taxonomy" id="71139"/>
    <lineage>
        <taxon>Eukaryota</taxon>
        <taxon>Viridiplantae</taxon>
        <taxon>Streptophyta</taxon>
        <taxon>Embryophyta</taxon>
        <taxon>Tracheophyta</taxon>
        <taxon>Spermatophyta</taxon>
        <taxon>Magnoliopsida</taxon>
        <taxon>eudicotyledons</taxon>
        <taxon>Gunneridae</taxon>
        <taxon>Pentapetalae</taxon>
        <taxon>rosids</taxon>
        <taxon>malvids</taxon>
        <taxon>Myrtales</taxon>
        <taxon>Myrtaceae</taxon>
        <taxon>Myrtoideae</taxon>
        <taxon>Eucalypteae</taxon>
        <taxon>Eucalyptus</taxon>
    </lineage>
</organism>
<accession>A0A059BLH5</accession>
<gene>
    <name evidence="2" type="ORF">EUGRSUZ_F00496</name>
</gene>
<evidence type="ECO:0000256" key="1">
    <source>
        <dbReference type="SAM" id="MobiDB-lite"/>
    </source>
</evidence>